<keyword evidence="5 6" id="KW-0472">Membrane</keyword>
<evidence type="ECO:0000256" key="6">
    <source>
        <dbReference type="SAM" id="Phobius"/>
    </source>
</evidence>
<proteinExistence type="predicted"/>
<feature type="transmembrane region" description="Helical" evidence="6">
    <location>
        <begin position="12"/>
        <end position="33"/>
    </location>
</feature>
<keyword evidence="4 6" id="KW-1133">Transmembrane helix</keyword>
<feature type="transmembrane region" description="Helical" evidence="6">
    <location>
        <begin position="53"/>
        <end position="80"/>
    </location>
</feature>
<feature type="transmembrane region" description="Helical" evidence="6">
    <location>
        <begin position="372"/>
        <end position="392"/>
    </location>
</feature>
<feature type="transmembrane region" description="Helical" evidence="6">
    <location>
        <begin position="100"/>
        <end position="122"/>
    </location>
</feature>
<evidence type="ECO:0000256" key="2">
    <source>
        <dbReference type="ARBA" id="ARBA00022475"/>
    </source>
</evidence>
<accession>A0A419S7T7</accession>
<dbReference type="Proteomes" id="UP000283433">
    <property type="component" value="Unassembled WGS sequence"/>
</dbReference>
<dbReference type="PANTHER" id="PTHR33529:SF6">
    <property type="entry name" value="YJGP_YJGQ FAMILY PERMEASE"/>
    <property type="match status" value="1"/>
</dbReference>
<feature type="transmembrane region" description="Helical" evidence="6">
    <location>
        <begin position="430"/>
        <end position="449"/>
    </location>
</feature>
<reference evidence="7 8" key="1">
    <citation type="submission" date="2016-07" db="EMBL/GenBank/DDBJ databases">
        <title>Genome of Pelobium manganitolerans.</title>
        <authorList>
            <person name="Wu S."/>
            <person name="Wang G."/>
        </authorList>
    </citation>
    <scope>NUCLEOTIDE SEQUENCE [LARGE SCALE GENOMIC DNA]</scope>
    <source>
        <strain evidence="7 8">YS-25</strain>
    </source>
</reference>
<dbReference type="InterPro" id="IPR005495">
    <property type="entry name" value="LptG/LptF_permease"/>
</dbReference>
<dbReference type="EMBL" id="MBTA01000012">
    <property type="protein sequence ID" value="RKD17253.1"/>
    <property type="molecule type" value="Genomic_DNA"/>
</dbReference>
<dbReference type="GO" id="GO:0015920">
    <property type="term" value="P:lipopolysaccharide transport"/>
    <property type="evidence" value="ECO:0007669"/>
    <property type="project" value="TreeGrafter"/>
</dbReference>
<evidence type="ECO:0000256" key="5">
    <source>
        <dbReference type="ARBA" id="ARBA00023136"/>
    </source>
</evidence>
<evidence type="ECO:0000313" key="7">
    <source>
        <dbReference type="EMBL" id="RKD17253.1"/>
    </source>
</evidence>
<name>A0A419S7T7_9SPHI</name>
<dbReference type="PANTHER" id="PTHR33529">
    <property type="entry name" value="SLR0882 PROTEIN-RELATED"/>
    <property type="match status" value="1"/>
</dbReference>
<dbReference type="RefSeq" id="WP_120181444.1">
    <property type="nucleotide sequence ID" value="NZ_MBTA01000012.1"/>
</dbReference>
<comment type="caution">
    <text evidence="7">The sequence shown here is derived from an EMBL/GenBank/DDBJ whole genome shotgun (WGS) entry which is preliminary data.</text>
</comment>
<organism evidence="7 8">
    <name type="scientific">Pelobium manganitolerans</name>
    <dbReference type="NCBI Taxonomy" id="1842495"/>
    <lineage>
        <taxon>Bacteria</taxon>
        <taxon>Pseudomonadati</taxon>
        <taxon>Bacteroidota</taxon>
        <taxon>Sphingobacteriia</taxon>
        <taxon>Sphingobacteriales</taxon>
        <taxon>Sphingobacteriaceae</taxon>
        <taxon>Pelobium</taxon>
    </lineage>
</organism>
<evidence type="ECO:0000256" key="3">
    <source>
        <dbReference type="ARBA" id="ARBA00022692"/>
    </source>
</evidence>
<keyword evidence="2" id="KW-1003">Cell membrane</keyword>
<dbReference type="GO" id="GO:0043190">
    <property type="term" value="C:ATP-binding cassette (ABC) transporter complex"/>
    <property type="evidence" value="ECO:0007669"/>
    <property type="project" value="TreeGrafter"/>
</dbReference>
<dbReference type="Pfam" id="PF03739">
    <property type="entry name" value="LptF_LptG"/>
    <property type="match status" value="1"/>
</dbReference>
<protein>
    <submittedName>
        <fullName evidence="7">Permease</fullName>
    </submittedName>
</protein>
<keyword evidence="8" id="KW-1185">Reference proteome</keyword>
<gene>
    <name evidence="7" type="ORF">BCY91_03690</name>
</gene>
<evidence type="ECO:0000256" key="1">
    <source>
        <dbReference type="ARBA" id="ARBA00004651"/>
    </source>
</evidence>
<sequence>MKKIHLLVLKAFIKPFIVTFFIVMFLLLMLFLFKYIDDLIGKGFEWYVILKLLFYAAATNVAMALPLAILLSSIMTFGNLGENYELVAIKSAGISLQRAMAPLFILVTGLGIAAFLFSDYMLPVANLKMGSLLYDVREQKAAFLIEEGVFNNSIPGYSIRVEKKEKDGQILKDIVIYDQSDGRGNTNVLMAKEGEMYKTDDGNYLILRLKDGVRYEESQGKSGYNPRQQFTRLRFKETEQKFDLSSFKFKREDENLFKGNYQMLNIKQLQTNKDSVIKLNDSISDNIFKQIRPYHKIFFATQNFRSAKPFKGLNFKKEGVFAGLDSSKKIQSVSGAIDNIRMINESLESTLSTTKDNTTVIRRYIIEYNRKFTLAVSCLVLFFIGAPLGAIIRKGGLGLPVVVSVIFFLIYHIISTVGEKSVKVGDTNPILGMWIAIFLLTPVGLFLTYKATVDSALFDVDLYKNLFKKWFGKKSASTKNQS</sequence>
<evidence type="ECO:0000313" key="8">
    <source>
        <dbReference type="Proteomes" id="UP000283433"/>
    </source>
</evidence>
<keyword evidence="3 6" id="KW-0812">Transmembrane</keyword>
<comment type="subcellular location">
    <subcellularLocation>
        <location evidence="1">Cell membrane</location>
        <topology evidence="1">Multi-pass membrane protein</topology>
    </subcellularLocation>
</comment>
<feature type="transmembrane region" description="Helical" evidence="6">
    <location>
        <begin position="398"/>
        <end position="418"/>
    </location>
</feature>
<dbReference type="OrthoDB" id="1096108at2"/>
<evidence type="ECO:0000256" key="4">
    <source>
        <dbReference type="ARBA" id="ARBA00022989"/>
    </source>
</evidence>
<dbReference type="AlphaFoldDB" id="A0A419S7T7"/>